<dbReference type="InterPro" id="IPR045464">
    <property type="entry name" value="Hrt3/FBXO9_C"/>
</dbReference>
<gene>
    <name evidence="8" type="ORF">BDN70DRAFT_810414</name>
</gene>
<dbReference type="AlphaFoldDB" id="A0A9P5YZL2"/>
<sequence length="495" mass="55339">MSTSTLAQAPAKGKLKVDAENPDLIRFREEWLAELRRQGKQVPATVVSPNSEALSSHGAAGAGKAAVAGIFRAAPGPSVVLSALSGDAPKQIALTRTLPASHPAIKNGGVTTKQSHAFERALEVYRQAIEHEQRGELDDALLLYRQAFRMHDNVDRVYQREQMLKSILKGQQELRNGPSNEIEEISASFESVVTIKPRTINNKAEVVVTGSLATIIKDYATDLKFEQENDKEPVFLNMLPEELLVMIIMKLDPTSVERFALVNKKARILTLESGIWRALVQRTYRPPQIPDVDTLLTAVETCLNDFRRVFIEQPRLRLDGVYIATCHYVRPGLSENHWVNISHLITYHRYLRFFPNGQVLSLLANEEHAPQHVIPLLKPTLRMKGLFLGQWQLIGTIVNISNLIDASGRYAVPEINDSASEISAATITPASGASGAPTRYVFTMTLDLRSRPLGRWNRMDIQSYNSVNLDSGDVDPVALKHERPFWFSKVRSYTY</sequence>
<dbReference type="PANTHER" id="PTHR12874:SF9">
    <property type="entry name" value="F-BOX ONLY PROTEIN 48"/>
    <property type="match status" value="1"/>
</dbReference>
<keyword evidence="4" id="KW-0963">Cytoplasm</keyword>
<keyword evidence="6" id="KW-0802">TPR repeat</keyword>
<dbReference type="Gene3D" id="1.20.1280.50">
    <property type="match status" value="1"/>
</dbReference>
<evidence type="ECO:0000256" key="5">
    <source>
        <dbReference type="ARBA" id="ARBA00022786"/>
    </source>
</evidence>
<dbReference type="PROSITE" id="PS50181">
    <property type="entry name" value="FBOX"/>
    <property type="match status" value="1"/>
</dbReference>
<evidence type="ECO:0000256" key="2">
    <source>
        <dbReference type="ARBA" id="ARBA00004906"/>
    </source>
</evidence>
<dbReference type="GO" id="GO:0031146">
    <property type="term" value="P:SCF-dependent proteasomal ubiquitin-dependent protein catabolic process"/>
    <property type="evidence" value="ECO:0007669"/>
    <property type="project" value="TreeGrafter"/>
</dbReference>
<reference evidence="8" key="1">
    <citation type="submission" date="2020-11" db="EMBL/GenBank/DDBJ databases">
        <authorList>
            <consortium name="DOE Joint Genome Institute"/>
            <person name="Ahrendt S."/>
            <person name="Riley R."/>
            <person name="Andreopoulos W."/>
            <person name="Labutti K."/>
            <person name="Pangilinan J."/>
            <person name="Ruiz-Duenas F.J."/>
            <person name="Barrasa J.M."/>
            <person name="Sanchez-Garcia M."/>
            <person name="Camarero S."/>
            <person name="Miyauchi S."/>
            <person name="Serrano A."/>
            <person name="Linde D."/>
            <person name="Babiker R."/>
            <person name="Drula E."/>
            <person name="Ayuso-Fernandez I."/>
            <person name="Pacheco R."/>
            <person name="Padilla G."/>
            <person name="Ferreira P."/>
            <person name="Barriuso J."/>
            <person name="Kellner H."/>
            <person name="Castanera R."/>
            <person name="Alfaro M."/>
            <person name="Ramirez L."/>
            <person name="Pisabarro A.G."/>
            <person name="Kuo A."/>
            <person name="Tritt A."/>
            <person name="Lipzen A."/>
            <person name="He G."/>
            <person name="Yan M."/>
            <person name="Ng V."/>
            <person name="Cullen D."/>
            <person name="Martin F."/>
            <person name="Rosso M.-N."/>
            <person name="Henrissat B."/>
            <person name="Hibbett D."/>
            <person name="Martinez A.T."/>
            <person name="Grigoriev I.V."/>
        </authorList>
    </citation>
    <scope>NUCLEOTIDE SEQUENCE</scope>
    <source>
        <strain evidence="8">CIRM-BRFM 674</strain>
    </source>
</reference>
<evidence type="ECO:0000256" key="1">
    <source>
        <dbReference type="ARBA" id="ARBA00004496"/>
    </source>
</evidence>
<organism evidence="8 9">
    <name type="scientific">Pholiota conissans</name>
    <dbReference type="NCBI Taxonomy" id="109636"/>
    <lineage>
        <taxon>Eukaryota</taxon>
        <taxon>Fungi</taxon>
        <taxon>Dikarya</taxon>
        <taxon>Basidiomycota</taxon>
        <taxon>Agaricomycotina</taxon>
        <taxon>Agaricomycetes</taxon>
        <taxon>Agaricomycetidae</taxon>
        <taxon>Agaricales</taxon>
        <taxon>Agaricineae</taxon>
        <taxon>Strophariaceae</taxon>
        <taxon>Pholiota</taxon>
    </lineage>
</organism>
<dbReference type="Pfam" id="PF00646">
    <property type="entry name" value="F-box"/>
    <property type="match status" value="1"/>
</dbReference>
<comment type="subcellular location">
    <subcellularLocation>
        <location evidence="1">Cytoplasm</location>
    </subcellularLocation>
</comment>
<dbReference type="InterPro" id="IPR036181">
    <property type="entry name" value="MIT_dom_sf"/>
</dbReference>
<evidence type="ECO:0000313" key="9">
    <source>
        <dbReference type="Proteomes" id="UP000807469"/>
    </source>
</evidence>
<evidence type="ECO:0000256" key="3">
    <source>
        <dbReference type="ARBA" id="ARBA00019775"/>
    </source>
</evidence>
<evidence type="ECO:0000256" key="4">
    <source>
        <dbReference type="ARBA" id="ARBA00022490"/>
    </source>
</evidence>
<dbReference type="EMBL" id="MU155256">
    <property type="protein sequence ID" value="KAF9477585.1"/>
    <property type="molecule type" value="Genomic_DNA"/>
</dbReference>
<dbReference type="SUPFAM" id="SSF116846">
    <property type="entry name" value="MIT domain"/>
    <property type="match status" value="1"/>
</dbReference>
<feature type="domain" description="F-box" evidence="7">
    <location>
        <begin position="233"/>
        <end position="279"/>
    </location>
</feature>
<keyword evidence="5" id="KW-0833">Ubl conjugation pathway</keyword>
<name>A0A9P5YZL2_9AGAR</name>
<dbReference type="SUPFAM" id="SSF81383">
    <property type="entry name" value="F-box domain"/>
    <property type="match status" value="1"/>
</dbReference>
<dbReference type="Proteomes" id="UP000807469">
    <property type="component" value="Unassembled WGS sequence"/>
</dbReference>
<dbReference type="GO" id="GO:0019005">
    <property type="term" value="C:SCF ubiquitin ligase complex"/>
    <property type="evidence" value="ECO:0007669"/>
    <property type="project" value="TreeGrafter"/>
</dbReference>
<evidence type="ECO:0000256" key="6">
    <source>
        <dbReference type="ARBA" id="ARBA00022803"/>
    </source>
</evidence>
<dbReference type="OrthoDB" id="2117972at2759"/>
<dbReference type="Pfam" id="PF19270">
    <property type="entry name" value="FBO_C"/>
    <property type="match status" value="1"/>
</dbReference>
<proteinExistence type="predicted"/>
<dbReference type="InterPro" id="IPR036047">
    <property type="entry name" value="F-box-like_dom_sf"/>
</dbReference>
<dbReference type="PANTHER" id="PTHR12874">
    <property type="entry name" value="F-BOX ONLY PROTEIN 48-RELATED"/>
    <property type="match status" value="1"/>
</dbReference>
<evidence type="ECO:0000259" key="7">
    <source>
        <dbReference type="PROSITE" id="PS50181"/>
    </source>
</evidence>
<dbReference type="InterPro" id="IPR001810">
    <property type="entry name" value="F-box_dom"/>
</dbReference>
<keyword evidence="9" id="KW-1185">Reference proteome</keyword>
<evidence type="ECO:0000313" key="8">
    <source>
        <dbReference type="EMBL" id="KAF9477585.1"/>
    </source>
</evidence>
<comment type="caution">
    <text evidence="8">The sequence shown here is derived from an EMBL/GenBank/DDBJ whole genome shotgun (WGS) entry which is preliminary data.</text>
</comment>
<comment type="pathway">
    <text evidence="2">Protein modification; protein ubiquitination.</text>
</comment>
<dbReference type="GO" id="GO:0005737">
    <property type="term" value="C:cytoplasm"/>
    <property type="evidence" value="ECO:0007669"/>
    <property type="project" value="UniProtKB-SubCell"/>
</dbReference>
<accession>A0A9P5YZL2</accession>
<protein>
    <recommendedName>
        <fullName evidence="3">F-box only protein 9</fullName>
    </recommendedName>
</protein>